<comment type="caution">
    <text evidence="5">The sequence shown here is derived from an EMBL/GenBank/DDBJ whole genome shotgun (WGS) entry which is preliminary data.</text>
</comment>
<comment type="similarity">
    <text evidence="3">Belongs to the peptidase C56 family. HSP31-like subfamily.</text>
</comment>
<dbReference type="GO" id="GO:0005737">
    <property type="term" value="C:cytoplasm"/>
    <property type="evidence" value="ECO:0007669"/>
    <property type="project" value="TreeGrafter"/>
</dbReference>
<keyword evidence="1" id="KW-0346">Stress response</keyword>
<dbReference type="GO" id="GO:0019172">
    <property type="term" value="F:glyoxalase III activity"/>
    <property type="evidence" value="ECO:0007669"/>
    <property type="project" value="TreeGrafter"/>
</dbReference>
<evidence type="ECO:0000256" key="2">
    <source>
        <dbReference type="ARBA" id="ARBA00023239"/>
    </source>
</evidence>
<dbReference type="Pfam" id="PF01965">
    <property type="entry name" value="DJ-1_PfpI"/>
    <property type="match status" value="1"/>
</dbReference>
<keyword evidence="5" id="KW-0808">Transferase</keyword>
<proteinExistence type="inferred from homology"/>
<accession>A0A4Q0XGD6</accession>
<organism evidence="5 6">
    <name type="scientific">Gelidibacter gilvus</name>
    <dbReference type="NCBI Taxonomy" id="59602"/>
    <lineage>
        <taxon>Bacteria</taxon>
        <taxon>Pseudomonadati</taxon>
        <taxon>Bacteroidota</taxon>
        <taxon>Flavobacteriia</taxon>
        <taxon>Flavobacteriales</taxon>
        <taxon>Flavobacteriaceae</taxon>
        <taxon>Gelidibacter</taxon>
    </lineage>
</organism>
<dbReference type="SUPFAM" id="SSF52317">
    <property type="entry name" value="Class I glutamine amidotransferase-like"/>
    <property type="match status" value="1"/>
</dbReference>
<sequence length="223" mass="24232">MVLTSHEALLNTDSTTGLWIGEFTDPYYEFIDSNYTVVVASPKGGHPPIDPMSQLTKNITGSNRRFQDDDFAKHALKHTLLLEDMEASDFDAVFYPGGHGPMFDLATDENSGRLIVELLSQNKPVAAVCHGPAALLKAGQLEPSLLRGKKVTGFSNAEEKLALRASTIPYTLEDKLKEMGAEYHKAVVPFMSHVETDGLLITGQNPLSAGPTAKALIALLEKH</sequence>
<evidence type="ECO:0000259" key="4">
    <source>
        <dbReference type="Pfam" id="PF01965"/>
    </source>
</evidence>
<dbReference type="Proteomes" id="UP000289792">
    <property type="component" value="Unassembled WGS sequence"/>
</dbReference>
<feature type="domain" description="DJ-1/PfpI" evidence="4">
    <location>
        <begin position="22"/>
        <end position="209"/>
    </location>
</feature>
<keyword evidence="5" id="KW-0315">Glutamine amidotransferase</keyword>
<dbReference type="InterPro" id="IPR050325">
    <property type="entry name" value="Prot/Nucl_acid_deglycase"/>
</dbReference>
<dbReference type="CDD" id="cd03141">
    <property type="entry name" value="GATase1_Hsp31_like"/>
    <property type="match status" value="1"/>
</dbReference>
<reference evidence="5 6" key="1">
    <citation type="submission" date="2019-01" db="EMBL/GenBank/DDBJ databases">
        <title>Genome sequence of the Antarctic species Gelidibacter gilvus ACAM 158(T).</title>
        <authorList>
            <person name="Bowman J.P."/>
        </authorList>
    </citation>
    <scope>NUCLEOTIDE SEQUENCE [LARGE SCALE GENOMIC DNA]</scope>
    <source>
        <strain evidence="5 6">IC158</strain>
    </source>
</reference>
<keyword evidence="2" id="KW-0456">Lyase</keyword>
<evidence type="ECO:0000256" key="1">
    <source>
        <dbReference type="ARBA" id="ARBA00023016"/>
    </source>
</evidence>
<keyword evidence="6" id="KW-1185">Reference proteome</keyword>
<gene>
    <name evidence="5" type="ORF">ESZ48_09590</name>
</gene>
<evidence type="ECO:0000256" key="3">
    <source>
        <dbReference type="ARBA" id="ARBA00038493"/>
    </source>
</evidence>
<dbReference type="PANTHER" id="PTHR48094:SF11">
    <property type="entry name" value="GLUTATHIONE-INDEPENDENT GLYOXALASE HSP31-RELATED"/>
    <property type="match status" value="1"/>
</dbReference>
<evidence type="ECO:0000313" key="5">
    <source>
        <dbReference type="EMBL" id="RXJ50310.1"/>
    </source>
</evidence>
<protein>
    <submittedName>
        <fullName evidence="5">Type 1 glutamine amidotransferase domain-containing protein</fullName>
    </submittedName>
</protein>
<dbReference type="OrthoDB" id="9792284at2"/>
<dbReference type="AlphaFoldDB" id="A0A4Q0XGD6"/>
<dbReference type="GO" id="GO:0019243">
    <property type="term" value="P:methylglyoxal catabolic process to D-lactate via S-lactoyl-glutathione"/>
    <property type="evidence" value="ECO:0007669"/>
    <property type="project" value="TreeGrafter"/>
</dbReference>
<dbReference type="InterPro" id="IPR002818">
    <property type="entry name" value="DJ-1/PfpI"/>
</dbReference>
<name>A0A4Q0XGD6_9FLAO</name>
<dbReference type="InterPro" id="IPR029062">
    <property type="entry name" value="Class_I_gatase-like"/>
</dbReference>
<dbReference type="EMBL" id="SDDZ01000004">
    <property type="protein sequence ID" value="RXJ50310.1"/>
    <property type="molecule type" value="Genomic_DNA"/>
</dbReference>
<evidence type="ECO:0000313" key="6">
    <source>
        <dbReference type="Proteomes" id="UP000289792"/>
    </source>
</evidence>
<dbReference type="Gene3D" id="3.40.50.880">
    <property type="match status" value="1"/>
</dbReference>
<dbReference type="GO" id="GO:0016740">
    <property type="term" value="F:transferase activity"/>
    <property type="evidence" value="ECO:0007669"/>
    <property type="project" value="UniProtKB-KW"/>
</dbReference>
<dbReference type="PANTHER" id="PTHR48094">
    <property type="entry name" value="PROTEIN/NUCLEIC ACID DEGLYCASE DJ-1-RELATED"/>
    <property type="match status" value="1"/>
</dbReference>